<organism evidence="7 8">
    <name type="scientific">Iodobacter arcticus</name>
    <dbReference type="NCBI Taxonomy" id="590593"/>
    <lineage>
        <taxon>Bacteria</taxon>
        <taxon>Pseudomonadati</taxon>
        <taxon>Pseudomonadota</taxon>
        <taxon>Betaproteobacteria</taxon>
        <taxon>Neisseriales</taxon>
        <taxon>Chitinibacteraceae</taxon>
        <taxon>Iodobacter</taxon>
    </lineage>
</organism>
<feature type="domain" description="Cds6 C-terminal" evidence="6">
    <location>
        <begin position="244"/>
        <end position="348"/>
    </location>
</feature>
<sequence length="352" mass="37850">MTLRRIALAFVPLFLSVSVYAGDAEDIQQLLKSKQLPQALDRADKFLAKSPKDPSIRFLRGIILTEMGRTEEGIKAFTQLSADNPQLPEPYNNLAVLYAQQNQLDKARAALLMAIQTNPSYATAHENLGDLYARLASQAYDKALQLDGSSPAVQGKLKMVGSLFGNPVAAKTNTAPVKTAQAAPGTKSSTIATPEPKPAATPSPTPVAIAKPTAAPAPAAKPSAVPTPVPTPKPDVRDAEKQQIANAVEGWAQAWSKQNVNGYLGAYSNSFKTPGGQKFSAWSEERRKRISSPKSIDVKVSDIKIDIGDDGQAKARFRQFYKASHLSSTTGKTLILEKSGSRWLIREERAGS</sequence>
<evidence type="ECO:0000256" key="3">
    <source>
        <dbReference type="PROSITE-ProRule" id="PRU00339"/>
    </source>
</evidence>
<dbReference type="SMART" id="SM00028">
    <property type="entry name" value="TPR"/>
    <property type="match status" value="3"/>
</dbReference>
<dbReference type="InterPro" id="IPR019734">
    <property type="entry name" value="TPR_rpt"/>
</dbReference>
<keyword evidence="5" id="KW-0732">Signal</keyword>
<feature type="repeat" description="TPR" evidence="3">
    <location>
        <begin position="88"/>
        <end position="121"/>
    </location>
</feature>
<dbReference type="RefSeq" id="WP_380188761.1">
    <property type="nucleotide sequence ID" value="NZ_JBHTBQ010000033.1"/>
</dbReference>
<dbReference type="InterPro" id="IPR051685">
    <property type="entry name" value="Ycf3/AcsC/BcsC/TPR_MFPF"/>
</dbReference>
<evidence type="ECO:0000313" key="8">
    <source>
        <dbReference type="Proteomes" id="UP001596473"/>
    </source>
</evidence>
<feature type="signal peptide" evidence="5">
    <location>
        <begin position="1"/>
        <end position="21"/>
    </location>
</feature>
<dbReference type="PROSITE" id="PS50005">
    <property type="entry name" value="TPR"/>
    <property type="match status" value="1"/>
</dbReference>
<dbReference type="Gene3D" id="1.25.40.10">
    <property type="entry name" value="Tetratricopeptide repeat domain"/>
    <property type="match status" value="1"/>
</dbReference>
<evidence type="ECO:0000256" key="5">
    <source>
        <dbReference type="SAM" id="SignalP"/>
    </source>
</evidence>
<dbReference type="PANTHER" id="PTHR44943">
    <property type="entry name" value="CELLULOSE SYNTHASE OPERON PROTEIN C"/>
    <property type="match status" value="1"/>
</dbReference>
<name>A0ABW2R0D2_9NEIS</name>
<dbReference type="InterPro" id="IPR056203">
    <property type="entry name" value="Cds6_C"/>
</dbReference>
<feature type="compositionally biased region" description="Low complexity" evidence="4">
    <location>
        <begin position="206"/>
        <end position="224"/>
    </location>
</feature>
<dbReference type="InterPro" id="IPR011990">
    <property type="entry name" value="TPR-like_helical_dom_sf"/>
</dbReference>
<dbReference type="PANTHER" id="PTHR44943:SF8">
    <property type="entry name" value="TPR REPEAT-CONTAINING PROTEIN MJ0263"/>
    <property type="match status" value="1"/>
</dbReference>
<keyword evidence="2 3" id="KW-0802">TPR repeat</keyword>
<accession>A0ABW2R0D2</accession>
<proteinExistence type="predicted"/>
<dbReference type="SUPFAM" id="SSF48452">
    <property type="entry name" value="TPR-like"/>
    <property type="match status" value="1"/>
</dbReference>
<comment type="caution">
    <text evidence="7">The sequence shown here is derived from an EMBL/GenBank/DDBJ whole genome shotgun (WGS) entry which is preliminary data.</text>
</comment>
<evidence type="ECO:0000256" key="2">
    <source>
        <dbReference type="ARBA" id="ARBA00022803"/>
    </source>
</evidence>
<feature type="region of interest" description="Disordered" evidence="4">
    <location>
        <begin position="175"/>
        <end position="236"/>
    </location>
</feature>
<dbReference type="Gene3D" id="3.10.450.50">
    <property type="match status" value="1"/>
</dbReference>
<dbReference type="EMBL" id="JBHTBQ010000033">
    <property type="protein sequence ID" value="MFC7421193.1"/>
    <property type="molecule type" value="Genomic_DNA"/>
</dbReference>
<reference evidence="8" key="1">
    <citation type="journal article" date="2019" name="Int. J. Syst. Evol. Microbiol.">
        <title>The Global Catalogue of Microorganisms (GCM) 10K type strain sequencing project: providing services to taxonomists for standard genome sequencing and annotation.</title>
        <authorList>
            <consortium name="The Broad Institute Genomics Platform"/>
            <consortium name="The Broad Institute Genome Sequencing Center for Infectious Disease"/>
            <person name="Wu L."/>
            <person name="Ma J."/>
        </authorList>
    </citation>
    <scope>NUCLEOTIDE SEQUENCE [LARGE SCALE GENOMIC DNA]</scope>
    <source>
        <strain evidence="8">CCUG 62945</strain>
    </source>
</reference>
<evidence type="ECO:0000259" key="6">
    <source>
        <dbReference type="Pfam" id="PF24125"/>
    </source>
</evidence>
<dbReference type="Pfam" id="PF13414">
    <property type="entry name" value="TPR_11"/>
    <property type="match status" value="1"/>
</dbReference>
<dbReference type="InterPro" id="IPR032710">
    <property type="entry name" value="NTF2-like_dom_sf"/>
</dbReference>
<protein>
    <submittedName>
        <fullName evidence="7">Tetratricopeptide repeat protein</fullName>
    </submittedName>
</protein>
<dbReference type="Proteomes" id="UP001596473">
    <property type="component" value="Unassembled WGS sequence"/>
</dbReference>
<dbReference type="Pfam" id="PF24125">
    <property type="entry name" value="Cds6_C"/>
    <property type="match status" value="1"/>
</dbReference>
<gene>
    <name evidence="7" type="ORF">ACFQNF_15125</name>
</gene>
<evidence type="ECO:0000256" key="1">
    <source>
        <dbReference type="ARBA" id="ARBA00022737"/>
    </source>
</evidence>
<evidence type="ECO:0000313" key="7">
    <source>
        <dbReference type="EMBL" id="MFC7421193.1"/>
    </source>
</evidence>
<feature type="chain" id="PRO_5045418391" evidence="5">
    <location>
        <begin position="22"/>
        <end position="352"/>
    </location>
</feature>
<evidence type="ECO:0000256" key="4">
    <source>
        <dbReference type="SAM" id="MobiDB-lite"/>
    </source>
</evidence>
<keyword evidence="1" id="KW-0677">Repeat</keyword>
<dbReference type="SUPFAM" id="SSF54427">
    <property type="entry name" value="NTF2-like"/>
    <property type="match status" value="1"/>
</dbReference>
<feature type="compositionally biased region" description="Pro residues" evidence="4">
    <location>
        <begin position="195"/>
        <end position="205"/>
    </location>
</feature>
<keyword evidence="8" id="KW-1185">Reference proteome</keyword>